<dbReference type="InterPro" id="IPR000594">
    <property type="entry name" value="ThiF_NAD_FAD-bd"/>
</dbReference>
<sequence length="294" mass="33327">MTVADQRQSYRGEYNDELYWERVDRNLGWLGNTLPEQRARQERLRDSVVGIVGTGGIGGAVALRLVRMGVRNLKLADPDTFEISNIQRQLGADLHTVGRNKAEVVAEQAFALTEDVNIDVFPDGLTPDTAVEFVDGCDYVMDQMEFFQIKNRYALHRAYRASQRCRFMLNIPTVGHTVIVFKYTRDSMPIEEVYGLDENAELTPETVRRLMERIMPKIPAYPSRAALDHWFVDMHRMPIFGACPPLAEGILTELLTQEILDIPGRAVLPVQPGYAIFDTVNWKAELVQRAGWAG</sequence>
<reference evidence="3 4" key="1">
    <citation type="submission" date="2016-04" db="EMBL/GenBank/DDBJ databases">
        <authorList>
            <person name="Evans L.H."/>
            <person name="Alamgir A."/>
            <person name="Owens N."/>
            <person name="Weber N.D."/>
            <person name="Virtaneva K."/>
            <person name="Barbian K."/>
            <person name="Babar A."/>
            <person name="Rosenke K."/>
        </authorList>
    </citation>
    <scope>NUCLEOTIDE SEQUENCE [LARGE SCALE GENOMIC DNA]</scope>
    <source>
        <strain evidence="3 4">IFM 0406</strain>
    </source>
</reference>
<evidence type="ECO:0000313" key="4">
    <source>
        <dbReference type="Proteomes" id="UP000076512"/>
    </source>
</evidence>
<dbReference type="Proteomes" id="UP000076512">
    <property type="component" value="Unassembled WGS sequence"/>
</dbReference>
<evidence type="ECO:0000313" key="3">
    <source>
        <dbReference type="EMBL" id="KZM75612.1"/>
    </source>
</evidence>
<organism evidence="3 4">
    <name type="scientific">Nocardia terpenica</name>
    <dbReference type="NCBI Taxonomy" id="455432"/>
    <lineage>
        <taxon>Bacteria</taxon>
        <taxon>Bacillati</taxon>
        <taxon>Actinomycetota</taxon>
        <taxon>Actinomycetes</taxon>
        <taxon>Mycobacteriales</taxon>
        <taxon>Nocardiaceae</taxon>
        <taxon>Nocardia</taxon>
    </lineage>
</organism>
<dbReference type="GO" id="GO:0008641">
    <property type="term" value="F:ubiquitin-like modifier activating enzyme activity"/>
    <property type="evidence" value="ECO:0007669"/>
    <property type="project" value="InterPro"/>
</dbReference>
<dbReference type="GO" id="GO:0061503">
    <property type="term" value="F:tRNA threonylcarbamoyladenosine dehydratase"/>
    <property type="evidence" value="ECO:0007669"/>
    <property type="project" value="TreeGrafter"/>
</dbReference>
<comment type="caution">
    <text evidence="3">The sequence shown here is derived from an EMBL/GenBank/DDBJ whole genome shotgun (WGS) entry which is preliminary data.</text>
</comment>
<dbReference type="STRING" id="455432.AWN90_19805"/>
<dbReference type="PANTHER" id="PTHR43267">
    <property type="entry name" value="TRNA THREONYLCARBAMOYLADENOSINE DEHYDRATASE"/>
    <property type="match status" value="1"/>
</dbReference>
<feature type="domain" description="THIF-type NAD/FAD binding fold" evidence="2">
    <location>
        <begin position="39"/>
        <end position="150"/>
    </location>
</feature>
<name>A0A164PIF6_9NOCA</name>
<gene>
    <name evidence="3" type="ORF">AWN90_19805</name>
</gene>
<evidence type="ECO:0000256" key="1">
    <source>
        <dbReference type="SAM" id="Phobius"/>
    </source>
</evidence>
<dbReference type="OrthoDB" id="5149792at2"/>
<accession>A0A164PIF6</accession>
<keyword evidence="4" id="KW-1185">Reference proteome</keyword>
<keyword evidence="1" id="KW-1133">Transmembrane helix</keyword>
<dbReference type="EMBL" id="LWGR01000003">
    <property type="protein sequence ID" value="KZM75612.1"/>
    <property type="molecule type" value="Genomic_DNA"/>
</dbReference>
<dbReference type="Gene3D" id="3.40.50.720">
    <property type="entry name" value="NAD(P)-binding Rossmann-like Domain"/>
    <property type="match status" value="1"/>
</dbReference>
<dbReference type="AlphaFoldDB" id="A0A164PIF6"/>
<dbReference type="InterPro" id="IPR035985">
    <property type="entry name" value="Ubiquitin-activating_enz"/>
</dbReference>
<keyword evidence="1" id="KW-0472">Membrane</keyword>
<dbReference type="PANTHER" id="PTHR43267:SF1">
    <property type="entry name" value="TRNA THREONYLCARBAMOYLADENOSINE DEHYDRATASE"/>
    <property type="match status" value="1"/>
</dbReference>
<proteinExistence type="predicted"/>
<dbReference type="Pfam" id="PF00899">
    <property type="entry name" value="ThiF"/>
    <property type="match status" value="1"/>
</dbReference>
<dbReference type="InterPro" id="IPR045886">
    <property type="entry name" value="ThiF/MoeB/HesA"/>
</dbReference>
<dbReference type="RefSeq" id="WP_067583311.1">
    <property type="nucleotide sequence ID" value="NZ_JABMCZ010000001.1"/>
</dbReference>
<keyword evidence="1" id="KW-0812">Transmembrane</keyword>
<dbReference type="SUPFAM" id="SSF69572">
    <property type="entry name" value="Activating enzymes of the ubiquitin-like proteins"/>
    <property type="match status" value="1"/>
</dbReference>
<feature type="transmembrane region" description="Helical" evidence="1">
    <location>
        <begin position="48"/>
        <end position="66"/>
    </location>
</feature>
<dbReference type="GO" id="GO:0061504">
    <property type="term" value="P:cyclic threonylcarbamoyladenosine biosynthetic process"/>
    <property type="evidence" value="ECO:0007669"/>
    <property type="project" value="TreeGrafter"/>
</dbReference>
<evidence type="ECO:0000259" key="2">
    <source>
        <dbReference type="Pfam" id="PF00899"/>
    </source>
</evidence>
<dbReference type="CDD" id="cd01483">
    <property type="entry name" value="E1_enzyme_family"/>
    <property type="match status" value="1"/>
</dbReference>
<protein>
    <submittedName>
        <fullName evidence="3">Molybdopterin biosynthesis protein MoeB</fullName>
    </submittedName>
</protein>